<gene>
    <name evidence="6" type="ORF">SAMN04488068_1781</name>
</gene>
<dbReference type="CDD" id="cd01948">
    <property type="entry name" value="EAL"/>
    <property type="match status" value="1"/>
</dbReference>
<name>A0A1M5NCX7_9GAMM</name>
<dbReference type="GO" id="GO:0007165">
    <property type="term" value="P:signal transduction"/>
    <property type="evidence" value="ECO:0007669"/>
    <property type="project" value="InterPro"/>
</dbReference>
<dbReference type="InterPro" id="IPR000160">
    <property type="entry name" value="GGDEF_dom"/>
</dbReference>
<dbReference type="PROSITE" id="PS50887">
    <property type="entry name" value="GGDEF"/>
    <property type="match status" value="1"/>
</dbReference>
<accession>A0A1M5NCX7</accession>
<dbReference type="InterPro" id="IPR043128">
    <property type="entry name" value="Rev_trsase/Diguanyl_cyclase"/>
</dbReference>
<keyword evidence="7" id="KW-1185">Reference proteome</keyword>
<dbReference type="InterPro" id="IPR029787">
    <property type="entry name" value="Nucleotide_cyclase"/>
</dbReference>
<keyword evidence="2" id="KW-0472">Membrane</keyword>
<evidence type="ECO:0000259" key="4">
    <source>
        <dbReference type="PROSITE" id="PS50885"/>
    </source>
</evidence>
<dbReference type="PANTHER" id="PTHR44757">
    <property type="entry name" value="DIGUANYLATE CYCLASE DGCP"/>
    <property type="match status" value="1"/>
</dbReference>
<evidence type="ECO:0000256" key="2">
    <source>
        <dbReference type="SAM" id="Phobius"/>
    </source>
</evidence>
<dbReference type="SUPFAM" id="SSF141868">
    <property type="entry name" value="EAL domain-like"/>
    <property type="match status" value="1"/>
</dbReference>
<evidence type="ECO:0000259" key="5">
    <source>
        <dbReference type="PROSITE" id="PS50887"/>
    </source>
</evidence>
<dbReference type="Proteomes" id="UP000199758">
    <property type="component" value="Unassembled WGS sequence"/>
</dbReference>
<feature type="transmembrane region" description="Helical" evidence="2">
    <location>
        <begin position="23"/>
        <end position="45"/>
    </location>
</feature>
<feature type="domain" description="GGDEF" evidence="5">
    <location>
        <begin position="306"/>
        <end position="443"/>
    </location>
</feature>
<dbReference type="AlphaFoldDB" id="A0A1M5NCX7"/>
<dbReference type="GO" id="GO:0016020">
    <property type="term" value="C:membrane"/>
    <property type="evidence" value="ECO:0007669"/>
    <property type="project" value="InterPro"/>
</dbReference>
<dbReference type="STRING" id="490188.SAMN04488068_1781"/>
<dbReference type="PROSITE" id="PS50883">
    <property type="entry name" value="EAL"/>
    <property type="match status" value="1"/>
</dbReference>
<feature type="domain" description="HAMP" evidence="4">
    <location>
        <begin position="222"/>
        <end position="274"/>
    </location>
</feature>
<organism evidence="6 7">
    <name type="scientific">Hydrocarboniphaga daqingensis</name>
    <dbReference type="NCBI Taxonomy" id="490188"/>
    <lineage>
        <taxon>Bacteria</taxon>
        <taxon>Pseudomonadati</taxon>
        <taxon>Pseudomonadota</taxon>
        <taxon>Gammaproteobacteria</taxon>
        <taxon>Nevskiales</taxon>
        <taxon>Nevskiaceae</taxon>
        <taxon>Hydrocarboniphaga</taxon>
    </lineage>
</organism>
<dbReference type="Pfam" id="PF00563">
    <property type="entry name" value="EAL"/>
    <property type="match status" value="1"/>
</dbReference>
<evidence type="ECO:0000256" key="1">
    <source>
        <dbReference type="SAM" id="Coils"/>
    </source>
</evidence>
<dbReference type="RefSeq" id="WP_072896579.1">
    <property type="nucleotide sequence ID" value="NZ_FQWZ01000003.1"/>
</dbReference>
<evidence type="ECO:0000313" key="7">
    <source>
        <dbReference type="Proteomes" id="UP000199758"/>
    </source>
</evidence>
<dbReference type="CDD" id="cd01949">
    <property type="entry name" value="GGDEF"/>
    <property type="match status" value="1"/>
</dbReference>
<reference evidence="6 7" key="1">
    <citation type="submission" date="2016-11" db="EMBL/GenBank/DDBJ databases">
        <authorList>
            <person name="Jaros S."/>
            <person name="Januszkiewicz K."/>
            <person name="Wedrychowicz H."/>
        </authorList>
    </citation>
    <scope>NUCLEOTIDE SEQUENCE [LARGE SCALE GENOMIC DNA]</scope>
    <source>
        <strain evidence="6 7">CGMCC 1.7049</strain>
    </source>
</reference>
<feature type="domain" description="EAL" evidence="3">
    <location>
        <begin position="452"/>
        <end position="705"/>
    </location>
</feature>
<sequence>MNGDPSTIDGATTRRALSVRARLLLLCASLILSFASGSLYLTYLFERNHSDQLAVREQYRRFETILDVEQAVSLWRHRGGQLNSAMMLKDQPDEQLRRQADYEQARIELERRLVRIGSFDPDSLATIDSALREVPAYSQIVMQAMAQGHADTPDATRALAALQQRLNRIEETLEAARRREFEQSQQIQQQASDRAELARHIGLAITLLLLCSGVLLIVTVMRSILRPLRDVTNAMRQINRGLDPGVLPPVGGDEFGDMSQAMRLFHDRSERLGRLAYHDALTGLGNRAKLEESLEALLDQASARQLDVVLMYLDLDNFRSVNQRVGHRLGDRYLVEAVNRVQQLMPTGTQLFRYSGDKFVALLPIGDGGLQLEARIKSVASVVLRGVFEPYLIQNEVLNMSTSIGIAIYPDDGATTEQLISSAEAAVFAAKKSGRNNARFAGGKLAGQLRAQKALGNEIRRGLEHGEFEVYYQPIIDFAQRRVVAAEALMRWHHPDRGLLVAQQFISIAEEEGLIMPLAQLCLAQSHQQADIWSKAGHRWRIAVNVSAKQLQDGDILQQLRLLCAGIEPIDNRVDLELTESVLFDTSDEARELLNSIRRLGYRIGMDDFGTGYSSFNYLQWLPIDKIKIDRQFVSTMNVSRQARGIISATIALAQNLELDVVAEGVETPQQARQLANLGCPQQQGFHYSPALDAESFEQWAIGYAGRIREVDNSA</sequence>
<evidence type="ECO:0000313" key="6">
    <source>
        <dbReference type="EMBL" id="SHG87315.1"/>
    </source>
</evidence>
<feature type="transmembrane region" description="Helical" evidence="2">
    <location>
        <begin position="201"/>
        <end position="225"/>
    </location>
</feature>
<dbReference type="InterPro" id="IPR003660">
    <property type="entry name" value="HAMP_dom"/>
</dbReference>
<feature type="coiled-coil region" evidence="1">
    <location>
        <begin position="159"/>
        <end position="186"/>
    </location>
</feature>
<dbReference type="Gene3D" id="3.20.20.450">
    <property type="entry name" value="EAL domain"/>
    <property type="match status" value="1"/>
</dbReference>
<dbReference type="Pfam" id="PF00990">
    <property type="entry name" value="GGDEF"/>
    <property type="match status" value="1"/>
</dbReference>
<dbReference type="Gene3D" id="6.10.340.10">
    <property type="match status" value="1"/>
</dbReference>
<dbReference type="Pfam" id="PF00672">
    <property type="entry name" value="HAMP"/>
    <property type="match status" value="1"/>
</dbReference>
<dbReference type="SMART" id="SM00052">
    <property type="entry name" value="EAL"/>
    <property type="match status" value="1"/>
</dbReference>
<keyword evidence="2" id="KW-0812">Transmembrane</keyword>
<dbReference type="SMART" id="SM00304">
    <property type="entry name" value="HAMP"/>
    <property type="match status" value="1"/>
</dbReference>
<dbReference type="InterPro" id="IPR052155">
    <property type="entry name" value="Biofilm_reg_signaling"/>
</dbReference>
<evidence type="ECO:0000259" key="3">
    <source>
        <dbReference type="PROSITE" id="PS50883"/>
    </source>
</evidence>
<protein>
    <submittedName>
        <fullName evidence="6">Diguanylate cyclase (GGDEF) domain-containing protein</fullName>
    </submittedName>
</protein>
<dbReference type="SMART" id="SM00267">
    <property type="entry name" value="GGDEF"/>
    <property type="match status" value="1"/>
</dbReference>
<dbReference type="SUPFAM" id="SSF55073">
    <property type="entry name" value="Nucleotide cyclase"/>
    <property type="match status" value="1"/>
</dbReference>
<dbReference type="InterPro" id="IPR035919">
    <property type="entry name" value="EAL_sf"/>
</dbReference>
<dbReference type="Gene3D" id="3.30.70.270">
    <property type="match status" value="1"/>
</dbReference>
<dbReference type="PROSITE" id="PS50885">
    <property type="entry name" value="HAMP"/>
    <property type="match status" value="1"/>
</dbReference>
<proteinExistence type="predicted"/>
<keyword evidence="1" id="KW-0175">Coiled coil</keyword>
<dbReference type="NCBIfam" id="TIGR00254">
    <property type="entry name" value="GGDEF"/>
    <property type="match status" value="1"/>
</dbReference>
<dbReference type="EMBL" id="FQWZ01000003">
    <property type="protein sequence ID" value="SHG87315.1"/>
    <property type="molecule type" value="Genomic_DNA"/>
</dbReference>
<dbReference type="InterPro" id="IPR001633">
    <property type="entry name" value="EAL_dom"/>
</dbReference>
<keyword evidence="2" id="KW-1133">Transmembrane helix</keyword>
<dbReference type="PANTHER" id="PTHR44757:SF2">
    <property type="entry name" value="BIOFILM ARCHITECTURE MAINTENANCE PROTEIN MBAA"/>
    <property type="match status" value="1"/>
</dbReference>